<keyword evidence="1" id="KW-0802">TPR repeat</keyword>
<dbReference type="Proteomes" id="UP001174677">
    <property type="component" value="Chromosome 12"/>
</dbReference>
<dbReference type="InterPro" id="IPR036249">
    <property type="entry name" value="Thioredoxin-like_sf"/>
</dbReference>
<dbReference type="PROSITE" id="PS50005">
    <property type="entry name" value="TPR"/>
    <property type="match status" value="1"/>
</dbReference>
<dbReference type="PANTHER" id="PTHR46050:SF18">
    <property type="entry name" value="TETRATRICOPEPTIDE REPEAT (TPR)-LIKE SUPERFAMILY PROTEIN"/>
    <property type="match status" value="1"/>
</dbReference>
<evidence type="ECO:0000256" key="2">
    <source>
        <dbReference type="SAM" id="MobiDB-lite"/>
    </source>
</evidence>
<dbReference type="Gene3D" id="3.40.30.10">
    <property type="entry name" value="Glutaredoxin"/>
    <property type="match status" value="1"/>
</dbReference>
<dbReference type="InterPro" id="IPR013766">
    <property type="entry name" value="Thioredoxin_domain"/>
</dbReference>
<feature type="compositionally biased region" description="Basic and acidic residues" evidence="2">
    <location>
        <begin position="132"/>
        <end position="142"/>
    </location>
</feature>
<name>A0ABQ9LKE7_HEVBR</name>
<evidence type="ECO:0000256" key="1">
    <source>
        <dbReference type="PROSITE-ProRule" id="PRU00339"/>
    </source>
</evidence>
<accession>A0ABQ9LKE7</accession>
<sequence length="716" mass="79826">MAEMVNYPMEHQLGCGLMGGIFPRRSWQRKTCAYSLPAESSNNVLKEKHPPVHISKRQRSKSEAAILDTSNPAKPLPEVGQKLARRHSLVAPTASTSHQKNEGRKSSDAARISTSSSSSSQMKLSQTNGVKLRKDAESDSKELSMSITTNHQQSRDSKTLVRATSSNVMPLGDLGNLRQLGNGNITGNNSPNKTIKTADSLHRNIQEANSTPRTRNSYSKLGGNGVMGNIMRQSSGEFRQCQSLTSRMDPEVLKNMGNEKYKQGRFEEALAFYDRAVALDSNKATYRSNRSAALIGLGRLTDAVAECKEAIRLDPSYQRAHHRLATLYFRLGEAEKALYHYERSGSCADPEDIAQVQALQKHLNRGIQARKLKEWNTLVKETDCAISSGADSSPQIYATQAEALLRLHRHEEAYRAYRRAPNFSVDSCTKCVGLPSTSYLLIIGAQVYMAAGRFEDATAAAQLAAQLDPSNREVSTVVKTARAVASARLSGNLLYKASKFSEACVAYSEGLEHDPNNSILLCNRAACRSKLDQFEKAVEDCTAALRLQPNYSKARLRRAYCNAKLERWEASIQDYEMLIRGSPADEEVGRALFEARIQLKKQRGEDTKDLKFGSNLVFISSNERFRYFVTSPGMSVVLFCNKDNHRQVLQLMEQVCKRYPSVNFLKVEVEDHPYIAKSESVTYLPSFKIYKNGSRVKEIPGNNRELLEKSVKLYSS</sequence>
<organism evidence="4 5">
    <name type="scientific">Hevea brasiliensis</name>
    <name type="common">Para rubber tree</name>
    <name type="synonym">Siphonia brasiliensis</name>
    <dbReference type="NCBI Taxonomy" id="3981"/>
    <lineage>
        <taxon>Eukaryota</taxon>
        <taxon>Viridiplantae</taxon>
        <taxon>Streptophyta</taxon>
        <taxon>Embryophyta</taxon>
        <taxon>Tracheophyta</taxon>
        <taxon>Spermatophyta</taxon>
        <taxon>Magnoliopsida</taxon>
        <taxon>eudicotyledons</taxon>
        <taxon>Gunneridae</taxon>
        <taxon>Pentapetalae</taxon>
        <taxon>rosids</taxon>
        <taxon>fabids</taxon>
        <taxon>Malpighiales</taxon>
        <taxon>Euphorbiaceae</taxon>
        <taxon>Crotonoideae</taxon>
        <taxon>Micrandreae</taxon>
        <taxon>Hevea</taxon>
    </lineage>
</organism>
<evidence type="ECO:0000259" key="3">
    <source>
        <dbReference type="Pfam" id="PF00085"/>
    </source>
</evidence>
<dbReference type="InterPro" id="IPR019734">
    <property type="entry name" value="TPR_rpt"/>
</dbReference>
<proteinExistence type="predicted"/>
<dbReference type="InterPro" id="IPR044534">
    <property type="entry name" value="TTL1-4"/>
</dbReference>
<dbReference type="SUPFAM" id="SSF48452">
    <property type="entry name" value="TPR-like"/>
    <property type="match status" value="2"/>
</dbReference>
<gene>
    <name evidence="4" type="ORF">P3X46_021716</name>
</gene>
<dbReference type="SMART" id="SM00028">
    <property type="entry name" value="TPR"/>
    <property type="match status" value="8"/>
</dbReference>
<dbReference type="PANTHER" id="PTHR46050">
    <property type="entry name" value="TPR REPEAT-CONTAINING THIOREDOXIN"/>
    <property type="match status" value="1"/>
</dbReference>
<dbReference type="Pfam" id="PF00515">
    <property type="entry name" value="TPR_1"/>
    <property type="match status" value="2"/>
</dbReference>
<feature type="region of interest" description="Disordered" evidence="2">
    <location>
        <begin position="44"/>
        <end position="159"/>
    </location>
</feature>
<dbReference type="Pfam" id="PF14559">
    <property type="entry name" value="TPR_19"/>
    <property type="match status" value="1"/>
</dbReference>
<keyword evidence="5" id="KW-1185">Reference proteome</keyword>
<dbReference type="Pfam" id="PF00085">
    <property type="entry name" value="Thioredoxin"/>
    <property type="match status" value="1"/>
</dbReference>
<feature type="repeat" description="TPR" evidence="1">
    <location>
        <begin position="250"/>
        <end position="283"/>
    </location>
</feature>
<dbReference type="Gene3D" id="1.25.40.10">
    <property type="entry name" value="Tetratricopeptide repeat domain"/>
    <property type="match status" value="1"/>
</dbReference>
<feature type="compositionally biased region" description="Polar residues" evidence="2">
    <location>
        <begin position="143"/>
        <end position="152"/>
    </location>
</feature>
<dbReference type="InterPro" id="IPR011990">
    <property type="entry name" value="TPR-like_helical_dom_sf"/>
</dbReference>
<feature type="domain" description="Thioredoxin" evidence="3">
    <location>
        <begin position="651"/>
        <end position="709"/>
    </location>
</feature>
<dbReference type="CDD" id="cd02947">
    <property type="entry name" value="TRX_family"/>
    <property type="match status" value="1"/>
</dbReference>
<evidence type="ECO:0000313" key="4">
    <source>
        <dbReference type="EMBL" id="KAJ9167034.1"/>
    </source>
</evidence>
<reference evidence="4 5" key="1">
    <citation type="journal article" date="2023" name="Plant Biotechnol. J.">
        <title>Chromosome-level wild Hevea brasiliensis genome provides new tools for genomic-assisted breeding and valuable loci to elevate rubber yield.</title>
        <authorList>
            <person name="Cheng H."/>
            <person name="Song X."/>
            <person name="Hu Y."/>
            <person name="Wu T."/>
            <person name="Yang Q."/>
            <person name="An Z."/>
            <person name="Feng S."/>
            <person name="Deng Z."/>
            <person name="Wu W."/>
            <person name="Zeng X."/>
            <person name="Tu M."/>
            <person name="Wang X."/>
            <person name="Huang H."/>
        </authorList>
    </citation>
    <scope>NUCLEOTIDE SEQUENCE [LARGE SCALE GENOMIC DNA]</scope>
    <source>
        <strain evidence="4">MT/VB/25A 57/8</strain>
    </source>
</reference>
<feature type="compositionally biased region" description="Low complexity" evidence="2">
    <location>
        <begin position="109"/>
        <end position="125"/>
    </location>
</feature>
<protein>
    <recommendedName>
        <fullName evidence="3">Thioredoxin domain-containing protein</fullName>
    </recommendedName>
</protein>
<feature type="compositionally biased region" description="Basic and acidic residues" evidence="2">
    <location>
        <begin position="99"/>
        <end position="108"/>
    </location>
</feature>
<dbReference type="SUPFAM" id="SSF52833">
    <property type="entry name" value="Thioredoxin-like"/>
    <property type="match status" value="1"/>
</dbReference>
<evidence type="ECO:0000313" key="5">
    <source>
        <dbReference type="Proteomes" id="UP001174677"/>
    </source>
</evidence>
<comment type="caution">
    <text evidence="4">The sequence shown here is derived from an EMBL/GenBank/DDBJ whole genome shotgun (WGS) entry which is preliminary data.</text>
</comment>
<dbReference type="EMBL" id="JARPOI010000012">
    <property type="protein sequence ID" value="KAJ9167034.1"/>
    <property type="molecule type" value="Genomic_DNA"/>
</dbReference>